<protein>
    <recommendedName>
        <fullName evidence="3">Phage protein</fullName>
    </recommendedName>
</protein>
<gene>
    <name evidence="1" type="ORF">K8V42_05625</name>
</gene>
<reference evidence="1" key="1">
    <citation type="journal article" date="2021" name="PeerJ">
        <title>Extensive microbial diversity within the chicken gut microbiome revealed by metagenomics and culture.</title>
        <authorList>
            <person name="Gilroy R."/>
            <person name="Ravi A."/>
            <person name="Getino M."/>
            <person name="Pursley I."/>
            <person name="Horton D.L."/>
            <person name="Alikhan N.F."/>
            <person name="Baker D."/>
            <person name="Gharbi K."/>
            <person name="Hall N."/>
            <person name="Watson M."/>
            <person name="Adriaenssens E.M."/>
            <person name="Foster-Nyarko E."/>
            <person name="Jarju S."/>
            <person name="Secka A."/>
            <person name="Antonio M."/>
            <person name="Oren A."/>
            <person name="Chaudhuri R.R."/>
            <person name="La Ragione R."/>
            <person name="Hildebrand F."/>
            <person name="Pallen M.J."/>
        </authorList>
    </citation>
    <scope>NUCLEOTIDE SEQUENCE</scope>
    <source>
        <strain evidence="1">150</strain>
    </source>
</reference>
<name>A0A9E3ZZE4_9ENTE</name>
<evidence type="ECO:0000313" key="1">
    <source>
        <dbReference type="EMBL" id="MCC9273754.1"/>
    </source>
</evidence>
<comment type="caution">
    <text evidence="1">The sequence shown here is derived from an EMBL/GenBank/DDBJ whole genome shotgun (WGS) entry which is preliminary data.</text>
</comment>
<evidence type="ECO:0008006" key="3">
    <source>
        <dbReference type="Google" id="ProtNLM"/>
    </source>
</evidence>
<proteinExistence type="predicted"/>
<dbReference type="EMBL" id="JAJJVO010000084">
    <property type="protein sequence ID" value="MCC9273754.1"/>
    <property type="molecule type" value="Genomic_DNA"/>
</dbReference>
<organism evidence="1 2">
    <name type="scientific">Enterococcus aquimarinus</name>
    <dbReference type="NCBI Taxonomy" id="328396"/>
    <lineage>
        <taxon>Bacteria</taxon>
        <taxon>Bacillati</taxon>
        <taxon>Bacillota</taxon>
        <taxon>Bacilli</taxon>
        <taxon>Lactobacillales</taxon>
        <taxon>Enterococcaceae</taxon>
        <taxon>Enterococcus</taxon>
    </lineage>
</organism>
<evidence type="ECO:0000313" key="2">
    <source>
        <dbReference type="Proteomes" id="UP000813384"/>
    </source>
</evidence>
<sequence length="110" mass="12680">MKKINSLNDVIGFLENVAEYELVKPKRIPIDDGSITVASKNYQAMQEVIEWVQNECKLPKKVYLVYVESFNGSLHLKNACARLELAKKYEAEYDKKTFAYIEAVDLEESK</sequence>
<accession>A0A9E3ZZE4</accession>
<reference evidence="1" key="2">
    <citation type="submission" date="2021-11" db="EMBL/GenBank/DDBJ databases">
        <authorList>
            <person name="Gilroy R."/>
        </authorList>
    </citation>
    <scope>NUCLEOTIDE SEQUENCE</scope>
    <source>
        <strain evidence="1">150</strain>
    </source>
</reference>
<dbReference type="Proteomes" id="UP000813384">
    <property type="component" value="Unassembled WGS sequence"/>
</dbReference>
<dbReference type="AlphaFoldDB" id="A0A9E3ZZE4"/>